<sequence>MTNAEVQRLRAYIDARKRNIEAAERRYDIQTVVAELRELSAPLYSPDRFSSSWKTLYLEVFYRDVANFLLGFVAVHIEICLSEHDREQAFDIFFDSEIVPSSRAISALVSTLSTTKTRTKTPDKTAREDAEASITQCIRLLEKAVAAGGVQDVVDELLMEEQVWINFELIKL</sequence>
<dbReference type="GO" id="GO:0051083">
    <property type="term" value="P:'de novo' cotranslational protein folding"/>
    <property type="evidence" value="ECO:0007669"/>
    <property type="project" value="TreeGrafter"/>
</dbReference>
<dbReference type="GO" id="GO:0042162">
    <property type="term" value="F:telomeric DNA binding"/>
    <property type="evidence" value="ECO:0007669"/>
    <property type="project" value="TreeGrafter"/>
</dbReference>
<gene>
    <name evidence="1" type="ORF">PHPALM_17737</name>
</gene>
<keyword evidence="2" id="KW-1185">Reference proteome</keyword>
<dbReference type="AlphaFoldDB" id="A0A2P4XLH3"/>
<dbReference type="GO" id="GO:0051879">
    <property type="term" value="F:Hsp90 protein binding"/>
    <property type="evidence" value="ECO:0007669"/>
    <property type="project" value="TreeGrafter"/>
</dbReference>
<accession>A0A2P4XLH3</accession>
<evidence type="ECO:0000313" key="1">
    <source>
        <dbReference type="EMBL" id="POM66406.1"/>
    </source>
</evidence>
<dbReference type="PANTHER" id="PTHR15830">
    <property type="entry name" value="TELOMERE LENGTH REGULATION PROTEIN TEL2 FAMILY MEMBER"/>
    <property type="match status" value="1"/>
</dbReference>
<name>A0A2P4XLH3_9STRA</name>
<proteinExistence type="predicted"/>
<dbReference type="OrthoDB" id="10258062at2759"/>
<organism evidence="1 2">
    <name type="scientific">Phytophthora palmivora</name>
    <dbReference type="NCBI Taxonomy" id="4796"/>
    <lineage>
        <taxon>Eukaryota</taxon>
        <taxon>Sar</taxon>
        <taxon>Stramenopiles</taxon>
        <taxon>Oomycota</taxon>
        <taxon>Peronosporomycetes</taxon>
        <taxon>Peronosporales</taxon>
        <taxon>Peronosporaceae</taxon>
        <taxon>Phytophthora</taxon>
    </lineage>
</organism>
<dbReference type="PANTHER" id="PTHR15830:SF10">
    <property type="entry name" value="TELOMERE LENGTH REGULATION PROTEIN TEL2 HOMOLOG"/>
    <property type="match status" value="1"/>
</dbReference>
<dbReference type="GO" id="GO:0005829">
    <property type="term" value="C:cytosol"/>
    <property type="evidence" value="ECO:0007669"/>
    <property type="project" value="TreeGrafter"/>
</dbReference>
<comment type="caution">
    <text evidence="1">The sequence shown here is derived from an EMBL/GenBank/DDBJ whole genome shotgun (WGS) entry which is preliminary data.</text>
</comment>
<dbReference type="EMBL" id="NCKW01009627">
    <property type="protein sequence ID" value="POM66406.1"/>
    <property type="molecule type" value="Genomic_DNA"/>
</dbReference>
<evidence type="ECO:0000313" key="2">
    <source>
        <dbReference type="Proteomes" id="UP000237271"/>
    </source>
</evidence>
<dbReference type="Proteomes" id="UP000237271">
    <property type="component" value="Unassembled WGS sequence"/>
</dbReference>
<protein>
    <submittedName>
        <fullName evidence="1">Telomere length regulation protein TEL2</fullName>
    </submittedName>
</protein>
<reference evidence="1 2" key="1">
    <citation type="journal article" date="2017" name="Genome Biol. Evol.">
        <title>Phytophthora megakarya and P. palmivora, closely related causal agents of cacao black pod rot, underwent increases in genome sizes and gene numbers by different mechanisms.</title>
        <authorList>
            <person name="Ali S.S."/>
            <person name="Shao J."/>
            <person name="Lary D.J."/>
            <person name="Kronmiller B."/>
            <person name="Shen D."/>
            <person name="Strem M.D."/>
            <person name="Amoako-Attah I."/>
            <person name="Akrofi A.Y."/>
            <person name="Begoude B.A."/>
            <person name="Ten Hoopen G.M."/>
            <person name="Coulibaly K."/>
            <person name="Kebe B.I."/>
            <person name="Melnick R.L."/>
            <person name="Guiltinan M.J."/>
            <person name="Tyler B.M."/>
            <person name="Meinhardt L.W."/>
            <person name="Bailey B.A."/>
        </authorList>
    </citation>
    <scope>NUCLEOTIDE SEQUENCE [LARGE SCALE GENOMIC DNA]</scope>
    <source>
        <strain evidence="2">sbr112.9</strain>
    </source>
</reference>
<dbReference type="InterPro" id="IPR051970">
    <property type="entry name" value="TEL2_Regulation"/>
</dbReference>